<dbReference type="PANTHER" id="PTHR39624:SF2">
    <property type="entry name" value="OSMC-LIKE PROTEIN"/>
    <property type="match status" value="1"/>
</dbReference>
<sequence length="144" mass="16051">MELEHCTGTTCTSVEIGRDHYRTEITAGNHTIIADEPLDIGGEDKGVNPNELFLASLGSCTVITLRMYADRKEWPVDSILVDLKMDIVKGNETQTTYIKKHITILGDISEEQKQRMLKIADSCPLHRIMTNPIVISSNLIPGKE</sequence>
<dbReference type="InterPro" id="IPR015946">
    <property type="entry name" value="KH_dom-like_a/b"/>
</dbReference>
<dbReference type="AlphaFoldDB" id="A0A1T5ANN0"/>
<organism evidence="1 2">
    <name type="scientific">Daejeonella lutea</name>
    <dbReference type="NCBI Taxonomy" id="572036"/>
    <lineage>
        <taxon>Bacteria</taxon>
        <taxon>Pseudomonadati</taxon>
        <taxon>Bacteroidota</taxon>
        <taxon>Sphingobacteriia</taxon>
        <taxon>Sphingobacteriales</taxon>
        <taxon>Sphingobacteriaceae</taxon>
        <taxon>Daejeonella</taxon>
    </lineage>
</organism>
<name>A0A1T5ANN0_9SPHI</name>
<keyword evidence="2" id="KW-1185">Reference proteome</keyword>
<dbReference type="InterPro" id="IPR036102">
    <property type="entry name" value="OsmC/Ohrsf"/>
</dbReference>
<dbReference type="InterPro" id="IPR003718">
    <property type="entry name" value="OsmC/Ohr_fam"/>
</dbReference>
<dbReference type="STRING" id="572036.SAMN05661099_0903"/>
<accession>A0A1T5ANN0</accession>
<dbReference type="Proteomes" id="UP000189981">
    <property type="component" value="Unassembled WGS sequence"/>
</dbReference>
<dbReference type="PANTHER" id="PTHR39624">
    <property type="entry name" value="PROTEIN INVOLVED IN RIMO-MEDIATED BETA-METHYLTHIOLATION OF RIBOSOMAL PROTEIN S12 YCAO"/>
    <property type="match status" value="1"/>
</dbReference>
<dbReference type="RefSeq" id="WP_079701439.1">
    <property type="nucleotide sequence ID" value="NZ_FUYR01000001.1"/>
</dbReference>
<evidence type="ECO:0000313" key="1">
    <source>
        <dbReference type="EMBL" id="SKB36624.1"/>
    </source>
</evidence>
<gene>
    <name evidence="1" type="ORF">SAMN05661099_0903</name>
</gene>
<dbReference type="OrthoDB" id="9791538at2"/>
<dbReference type="Gene3D" id="3.30.300.20">
    <property type="match status" value="1"/>
</dbReference>
<protein>
    <submittedName>
        <fullName evidence="1">Putative redox protein</fullName>
    </submittedName>
</protein>
<dbReference type="Pfam" id="PF02566">
    <property type="entry name" value="OsmC"/>
    <property type="match status" value="1"/>
</dbReference>
<evidence type="ECO:0000313" key="2">
    <source>
        <dbReference type="Proteomes" id="UP000189981"/>
    </source>
</evidence>
<dbReference type="SUPFAM" id="SSF82784">
    <property type="entry name" value="OsmC-like"/>
    <property type="match status" value="1"/>
</dbReference>
<dbReference type="EMBL" id="FUYR01000001">
    <property type="protein sequence ID" value="SKB36624.1"/>
    <property type="molecule type" value="Genomic_DNA"/>
</dbReference>
<proteinExistence type="predicted"/>
<reference evidence="2" key="1">
    <citation type="submission" date="2017-02" db="EMBL/GenBank/DDBJ databases">
        <authorList>
            <person name="Varghese N."/>
            <person name="Submissions S."/>
        </authorList>
    </citation>
    <scope>NUCLEOTIDE SEQUENCE [LARGE SCALE GENOMIC DNA]</scope>
    <source>
        <strain evidence="2">DSM 22385</strain>
    </source>
</reference>